<dbReference type="RefSeq" id="WP_240132721.1">
    <property type="nucleotide sequence ID" value="NZ_JACSDI010000030.1"/>
</dbReference>
<gene>
    <name evidence="1" type="ORF">H9J30_20720</name>
</gene>
<sequence>MLAQGTVIQTNFEPIYQSLNALELAVRAFADVAEDWCEEDLKHALVKLLSENLNQQLQMHQEVIYRSLISVEPSQAA</sequence>
<accession>A0ABS9R3K9</accession>
<dbReference type="EMBL" id="JACSDI010000030">
    <property type="protein sequence ID" value="MCG9966301.1"/>
    <property type="molecule type" value="Genomic_DNA"/>
</dbReference>
<reference evidence="1 2" key="1">
    <citation type="submission" date="2020-08" db="EMBL/GenBank/DDBJ databases">
        <title>Whole genome sequence of Shewanella sp strain PS-2.</title>
        <authorList>
            <person name="Das S.K."/>
        </authorList>
    </citation>
    <scope>NUCLEOTIDE SEQUENCE [LARGE SCALE GENOMIC DNA]</scope>
    <source>
        <strain evidence="1 2">PS-2</strain>
    </source>
</reference>
<evidence type="ECO:0000313" key="1">
    <source>
        <dbReference type="EMBL" id="MCG9966301.1"/>
    </source>
</evidence>
<evidence type="ECO:0000313" key="2">
    <source>
        <dbReference type="Proteomes" id="UP000829384"/>
    </source>
</evidence>
<name>A0ABS9R3K9_9GAMM</name>
<dbReference type="Proteomes" id="UP000829384">
    <property type="component" value="Unassembled WGS sequence"/>
</dbReference>
<keyword evidence="2" id="KW-1185">Reference proteome</keyword>
<proteinExistence type="predicted"/>
<organism evidence="1 2">
    <name type="scientific">Shewanella cutis</name>
    <dbReference type="NCBI Taxonomy" id="2766780"/>
    <lineage>
        <taxon>Bacteria</taxon>
        <taxon>Pseudomonadati</taxon>
        <taxon>Pseudomonadota</taxon>
        <taxon>Gammaproteobacteria</taxon>
        <taxon>Alteromonadales</taxon>
        <taxon>Shewanellaceae</taxon>
        <taxon>Shewanella</taxon>
    </lineage>
</organism>
<comment type="caution">
    <text evidence="1">The sequence shown here is derived from an EMBL/GenBank/DDBJ whole genome shotgun (WGS) entry which is preliminary data.</text>
</comment>
<protein>
    <submittedName>
        <fullName evidence="1">Uncharacterized protein</fullName>
    </submittedName>
</protein>